<dbReference type="SUPFAM" id="SSF54001">
    <property type="entry name" value="Cysteine proteinases"/>
    <property type="match status" value="1"/>
</dbReference>
<dbReference type="Proteomes" id="UP000253420">
    <property type="component" value="Unassembled WGS sequence"/>
</dbReference>
<evidence type="ECO:0000313" key="2">
    <source>
        <dbReference type="EMBL" id="RCS21362.1"/>
    </source>
</evidence>
<dbReference type="Pfam" id="PF01841">
    <property type="entry name" value="Transglut_core"/>
    <property type="match status" value="1"/>
</dbReference>
<dbReference type="InterPro" id="IPR038765">
    <property type="entry name" value="Papain-like_cys_pep_sf"/>
</dbReference>
<dbReference type="EMBL" id="QOZG01000058">
    <property type="protein sequence ID" value="RCS21362.1"/>
    <property type="molecule type" value="Genomic_DNA"/>
</dbReference>
<reference evidence="2 3" key="1">
    <citation type="submission" date="2018-07" db="EMBL/GenBank/DDBJ databases">
        <title>The draft genome of Phyllobacterium salinisoli.</title>
        <authorList>
            <person name="Liu L."/>
            <person name="Li L."/>
            <person name="Zhang X."/>
            <person name="Liang L."/>
        </authorList>
    </citation>
    <scope>NUCLEOTIDE SEQUENCE [LARGE SCALE GENOMIC DNA]</scope>
    <source>
        <strain evidence="2 3">LLAN61</strain>
    </source>
</reference>
<sequence>MLARILAMDDAPLDVVRAPEKRLLTTCRDGAVLLCAMLRSSGVPARVRYGFAHLLYEPRQILHDHVVVEYWSGENWRIADSRLSQAFRHRHGLNSLDPVNISPQLFLSGGEIWKRVRNGELPARALSAMRGNDQYGLWKARNLHIYDLSSLSGVEPLLWDAWGVMLFQPQGVPPQAPEQFEFLDMMADLATVTPQDCDALAGIFNAAEDMYAPDEIVSFSPVVGKSTIRLMRAEAA</sequence>
<dbReference type="SMART" id="SM00460">
    <property type="entry name" value="TGc"/>
    <property type="match status" value="1"/>
</dbReference>
<dbReference type="InterPro" id="IPR002931">
    <property type="entry name" value="Transglutaminase-like"/>
</dbReference>
<comment type="caution">
    <text evidence="2">The sequence shown here is derived from an EMBL/GenBank/DDBJ whole genome shotgun (WGS) entry which is preliminary data.</text>
</comment>
<gene>
    <name evidence="2" type="ORF">DUT91_24670</name>
</gene>
<name>A0A368JYX6_9HYPH</name>
<evidence type="ECO:0000259" key="1">
    <source>
        <dbReference type="SMART" id="SM00460"/>
    </source>
</evidence>
<evidence type="ECO:0000313" key="3">
    <source>
        <dbReference type="Proteomes" id="UP000253420"/>
    </source>
</evidence>
<dbReference type="Gene3D" id="3.10.620.30">
    <property type="match status" value="1"/>
</dbReference>
<feature type="domain" description="Transglutaminase-like" evidence="1">
    <location>
        <begin position="19"/>
        <end position="83"/>
    </location>
</feature>
<dbReference type="AlphaFoldDB" id="A0A368JYX6"/>
<organism evidence="2 3">
    <name type="scientific">Phyllobacterium salinisoli</name>
    <dbReference type="NCBI Taxonomy" id="1899321"/>
    <lineage>
        <taxon>Bacteria</taxon>
        <taxon>Pseudomonadati</taxon>
        <taxon>Pseudomonadota</taxon>
        <taxon>Alphaproteobacteria</taxon>
        <taxon>Hyphomicrobiales</taxon>
        <taxon>Phyllobacteriaceae</taxon>
        <taxon>Phyllobacterium</taxon>
    </lineage>
</organism>
<accession>A0A368JYX6</accession>
<proteinExistence type="predicted"/>
<protein>
    <recommendedName>
        <fullName evidence="1">Transglutaminase-like domain-containing protein</fullName>
    </recommendedName>
</protein>
<keyword evidence="3" id="KW-1185">Reference proteome</keyword>